<comment type="caution">
    <text evidence="1">The sequence shown here is derived from an EMBL/GenBank/DDBJ whole genome shotgun (WGS) entry which is preliminary data.</text>
</comment>
<evidence type="ECO:0000313" key="2">
    <source>
        <dbReference type="Proteomes" id="UP000634529"/>
    </source>
</evidence>
<gene>
    <name evidence="1" type="ORF">IFO66_15515</name>
</gene>
<sequence length="91" mass="10024">MEQSIPFSPGQVVYVIIRNPHSQDVANVQQAAVVHNPEVPSGLALFLYETYYPLTNEVAVYSSLEDAEFAYQEAFGMGDISGIGDTENYYG</sequence>
<organism evidence="1 2">
    <name type="scientific">Paenibacillus arenosi</name>
    <dbReference type="NCBI Taxonomy" id="2774142"/>
    <lineage>
        <taxon>Bacteria</taxon>
        <taxon>Bacillati</taxon>
        <taxon>Bacillota</taxon>
        <taxon>Bacilli</taxon>
        <taxon>Bacillales</taxon>
        <taxon>Paenibacillaceae</taxon>
        <taxon>Paenibacillus</taxon>
    </lineage>
</organism>
<proteinExistence type="predicted"/>
<keyword evidence="2" id="KW-1185">Reference proteome</keyword>
<evidence type="ECO:0000313" key="1">
    <source>
        <dbReference type="EMBL" id="MBD8499702.1"/>
    </source>
</evidence>
<accession>A0ABR9B2P9</accession>
<dbReference type="InterPro" id="IPR022608">
    <property type="entry name" value="Tscrpt_reg_SplA"/>
</dbReference>
<dbReference type="EMBL" id="JACYTN010000014">
    <property type="protein sequence ID" value="MBD8499702.1"/>
    <property type="molecule type" value="Genomic_DNA"/>
</dbReference>
<reference evidence="1 2" key="1">
    <citation type="submission" date="2020-09" db="EMBL/GenBank/DDBJ databases">
        <title>Paenibacillus sp. CAU 1523 isolated from sand of Haeundae Beach.</title>
        <authorList>
            <person name="Kim W."/>
        </authorList>
    </citation>
    <scope>NUCLEOTIDE SEQUENCE [LARGE SCALE GENOMIC DNA]</scope>
    <source>
        <strain evidence="1 2">CAU 1523</strain>
    </source>
</reference>
<dbReference type="Proteomes" id="UP000634529">
    <property type="component" value="Unassembled WGS sequence"/>
</dbReference>
<name>A0ABR9B2P9_9BACL</name>
<protein>
    <submittedName>
        <fullName evidence="1">Transcriptional regulator</fullName>
    </submittedName>
</protein>
<dbReference type="Pfam" id="PF11132">
    <property type="entry name" value="SplA"/>
    <property type="match status" value="1"/>
</dbReference>
<dbReference type="RefSeq" id="WP_192026039.1">
    <property type="nucleotide sequence ID" value="NZ_JACYTN010000014.1"/>
</dbReference>